<dbReference type="KEGG" id="sact:DMT42_12100"/>
<feature type="domain" description="Inositolphosphotransferase Aur1/Ipt1" evidence="10">
    <location>
        <begin position="469"/>
        <end position="651"/>
    </location>
</feature>
<feature type="transmembrane region" description="Helical" evidence="9">
    <location>
        <begin position="586"/>
        <end position="608"/>
    </location>
</feature>
<organism evidence="11 12">
    <name type="scientific">Streptomyces actuosus</name>
    <dbReference type="NCBI Taxonomy" id="1885"/>
    <lineage>
        <taxon>Bacteria</taxon>
        <taxon>Bacillati</taxon>
        <taxon>Actinomycetota</taxon>
        <taxon>Actinomycetes</taxon>
        <taxon>Kitasatosporales</taxon>
        <taxon>Streptomycetaceae</taxon>
        <taxon>Streptomyces</taxon>
    </lineage>
</organism>
<feature type="transmembrane region" description="Helical" evidence="9">
    <location>
        <begin position="158"/>
        <end position="176"/>
    </location>
</feature>
<dbReference type="OrthoDB" id="5241565at2"/>
<keyword evidence="12" id="KW-1185">Reference proteome</keyword>
<dbReference type="AlphaFoldDB" id="A0A2U9P157"/>
<evidence type="ECO:0000256" key="8">
    <source>
        <dbReference type="SAM" id="MobiDB-lite"/>
    </source>
</evidence>
<evidence type="ECO:0000256" key="2">
    <source>
        <dbReference type="ARBA" id="ARBA00022475"/>
    </source>
</evidence>
<accession>A0A2U9P157</accession>
<evidence type="ECO:0000313" key="12">
    <source>
        <dbReference type="Proteomes" id="UP000247634"/>
    </source>
</evidence>
<sequence length="706" mass="75431">MVNARHSGQPGQAFGATAVGAAGARLRALRLALWLVAALLAARQVDAVLGSPRGERLTDLETWVGPEGVLHVKGSLYDSTRFTGTPFGGLVLKPLTRAAEQALGWGWTFGTLLLVVALGLIAARALPQPVSRRTSLLAAPVAVSLLMLSLPVRNTLYLGQTSIMPVLLVLAGCFVVRGERAVGLCVGVAAALQPTVLMFTPLLWFTGRRTAALSTGVTFAACTLAAWVAMPHDSAAYWVHHLAGAGLGGPADDLANQSLHGALLRLGLAGPAEIALFLLLGAAVAVLGVRRAVRFARDGQLLLAVAITGCAAVAVSPTAWQHQLLWLLLAVVGRVGGRASDRYVWPVAVILVMTLPATMMLPNKPLFQPLIENLALLAAVAAATAVPFLSRTSPYFRDPVPTEYAAAPVPARWRHVPLVPALRRVLTRPNLLFELLLIRITYSAYARIRLAAAGDSNSAGRLRAEHHGQQILDLERFLHLDVEHWANHAVVRTPWLEDFLSFYYESFHFGVPLAILAVLYWRRPVDYRWARSAIGIATVLALAGFWLYPLAPPRLMPGLGIVDTVNGPQDFTQPDYGTLTELTNQYAAMPSLHFGWSLWCGLVILVLAPKWWMKALGLLHPFFTVCAIVGTGNHWVLDAVGGAAVVGLGFGLTYLVQGPRASTAARPARPKPVADTDADAVTDTHADAGAEVSSPRPGRAGNRTPS</sequence>
<evidence type="ECO:0000256" key="5">
    <source>
        <dbReference type="ARBA" id="ARBA00022989"/>
    </source>
</evidence>
<dbReference type="InterPro" id="IPR018584">
    <property type="entry name" value="GT87"/>
</dbReference>
<name>A0A2U9P157_STRAS</name>
<dbReference type="EMBL" id="CP029788">
    <property type="protein sequence ID" value="AWT42994.1"/>
    <property type="molecule type" value="Genomic_DNA"/>
</dbReference>
<evidence type="ECO:0000256" key="7">
    <source>
        <dbReference type="ARBA" id="ARBA00024033"/>
    </source>
</evidence>
<evidence type="ECO:0000256" key="4">
    <source>
        <dbReference type="ARBA" id="ARBA00022692"/>
    </source>
</evidence>
<evidence type="ECO:0000256" key="3">
    <source>
        <dbReference type="ARBA" id="ARBA00022679"/>
    </source>
</evidence>
<keyword evidence="6 9" id="KW-0472">Membrane</keyword>
<evidence type="ECO:0000256" key="9">
    <source>
        <dbReference type="SAM" id="Phobius"/>
    </source>
</evidence>
<gene>
    <name evidence="11" type="ORF">DMT42_12100</name>
</gene>
<keyword evidence="3" id="KW-0808">Transferase</keyword>
<reference evidence="11 12" key="1">
    <citation type="submission" date="2018-06" db="EMBL/GenBank/DDBJ databases">
        <title>The complete genome sequence of a nosiheptide producer Streptomyces actuosus ATCC 25421: deducing the ability of producing a new class III lantibiotics.</title>
        <authorList>
            <person name="Liu W."/>
            <person name="Sun F."/>
            <person name="Hu Y."/>
        </authorList>
    </citation>
    <scope>NUCLEOTIDE SEQUENCE [LARGE SCALE GENOMIC DNA]</scope>
    <source>
        <strain evidence="11 12">ATCC 25421</strain>
    </source>
</reference>
<evidence type="ECO:0000313" key="11">
    <source>
        <dbReference type="EMBL" id="AWT42994.1"/>
    </source>
</evidence>
<dbReference type="Pfam" id="PF09594">
    <property type="entry name" value="GT87"/>
    <property type="match status" value="1"/>
</dbReference>
<keyword evidence="4 9" id="KW-0812">Transmembrane</keyword>
<comment type="subcellular location">
    <subcellularLocation>
        <location evidence="1">Cell membrane</location>
        <topology evidence="1">Multi-pass membrane protein</topology>
    </subcellularLocation>
</comment>
<keyword evidence="2" id="KW-1003">Cell membrane</keyword>
<protein>
    <recommendedName>
        <fullName evidence="10">Inositolphosphotransferase Aur1/Ipt1 domain-containing protein</fullName>
    </recommendedName>
</protein>
<dbReference type="Proteomes" id="UP000247634">
    <property type="component" value="Chromosome"/>
</dbReference>
<comment type="similarity">
    <text evidence="7">Belongs to the glycosyltransferase 87 family.</text>
</comment>
<feature type="transmembrane region" description="Helical" evidence="9">
    <location>
        <begin position="502"/>
        <end position="521"/>
    </location>
</feature>
<feature type="transmembrane region" description="Helical" evidence="9">
    <location>
        <begin position="615"/>
        <end position="633"/>
    </location>
</feature>
<feature type="transmembrane region" description="Helical" evidence="9">
    <location>
        <begin position="639"/>
        <end position="656"/>
    </location>
</feature>
<dbReference type="Pfam" id="PF14378">
    <property type="entry name" value="PAP2_3"/>
    <property type="match status" value="1"/>
</dbReference>
<dbReference type="CDD" id="cd03386">
    <property type="entry name" value="PAP2_Aur1_like"/>
    <property type="match status" value="1"/>
</dbReference>
<feature type="transmembrane region" description="Helical" evidence="9">
    <location>
        <begin position="373"/>
        <end position="390"/>
    </location>
</feature>
<dbReference type="RefSeq" id="WP_110627915.1">
    <property type="nucleotide sequence ID" value="NZ_CP029788.1"/>
</dbReference>
<feature type="transmembrane region" description="Helical" evidence="9">
    <location>
        <begin position="343"/>
        <end position="361"/>
    </location>
</feature>
<dbReference type="InterPro" id="IPR026841">
    <property type="entry name" value="Aur1/Ipt1"/>
</dbReference>
<evidence type="ECO:0000256" key="6">
    <source>
        <dbReference type="ARBA" id="ARBA00023136"/>
    </source>
</evidence>
<feature type="compositionally biased region" description="Low complexity" evidence="8">
    <location>
        <begin position="663"/>
        <end position="681"/>
    </location>
</feature>
<feature type="region of interest" description="Disordered" evidence="8">
    <location>
        <begin position="663"/>
        <end position="706"/>
    </location>
</feature>
<feature type="transmembrane region" description="Helical" evidence="9">
    <location>
        <begin position="102"/>
        <end position="123"/>
    </location>
</feature>
<feature type="transmembrane region" description="Helical" evidence="9">
    <location>
        <begin position="301"/>
        <end position="320"/>
    </location>
</feature>
<dbReference type="InterPro" id="IPR052185">
    <property type="entry name" value="IPC_Synthase-Related"/>
</dbReference>
<keyword evidence="5 9" id="KW-1133">Transmembrane helix</keyword>
<dbReference type="PANTHER" id="PTHR31310:SF7">
    <property type="entry name" value="PA-PHOSPHATASE RELATED-FAMILY PROTEIN DDB_G0268928"/>
    <property type="match status" value="1"/>
</dbReference>
<proteinExistence type="inferred from homology"/>
<feature type="transmembrane region" description="Helical" evidence="9">
    <location>
        <begin position="533"/>
        <end position="551"/>
    </location>
</feature>
<feature type="transmembrane region" description="Helical" evidence="9">
    <location>
        <begin position="183"/>
        <end position="205"/>
    </location>
</feature>
<evidence type="ECO:0000256" key="1">
    <source>
        <dbReference type="ARBA" id="ARBA00004651"/>
    </source>
</evidence>
<evidence type="ECO:0000259" key="10">
    <source>
        <dbReference type="Pfam" id="PF14378"/>
    </source>
</evidence>
<dbReference type="GO" id="GO:0016758">
    <property type="term" value="F:hexosyltransferase activity"/>
    <property type="evidence" value="ECO:0007669"/>
    <property type="project" value="InterPro"/>
</dbReference>
<dbReference type="PANTHER" id="PTHR31310">
    <property type="match status" value="1"/>
</dbReference>
<dbReference type="GO" id="GO:0005886">
    <property type="term" value="C:plasma membrane"/>
    <property type="evidence" value="ECO:0007669"/>
    <property type="project" value="UniProtKB-SubCell"/>
</dbReference>
<feature type="transmembrane region" description="Helical" evidence="9">
    <location>
        <begin position="268"/>
        <end position="289"/>
    </location>
</feature>